<sequence length="253" mass="26769">MNASRLQPQHIRPVQIATAVGEGLRVFLSAPLISVVYAGTFMLAGLGLLGALASLGFGPMGLPLIGGFMLIAPGLLAGFFAISRVRRRGGKPGIRDIAAGFVNTPRDLWGLMLVCGFVFVIWMTDAGILYSFMVGDNSSGWSLLLPLSGTVLRFHLGVSIAGGFFALIVFFVTAYAVPLLIERRAGLVVAVNASVRAVFHSLVANMLWAFVLASTIMLSIAIPLLLTAALPVMAYASESIYRKVFPTATPTPS</sequence>
<keyword evidence="1" id="KW-0812">Transmembrane</keyword>
<reference evidence="2 3" key="1">
    <citation type="submission" date="2019-12" db="EMBL/GenBank/DDBJ databases">
        <title>Comparative genomics gives insights into the taxonomy of the Azoarcus-Aromatoleum group and reveals separate origins of nif in the plant-associated Azoarcus and non-plant-associated Aromatoleum sub-groups.</title>
        <authorList>
            <person name="Lafos M."/>
            <person name="Maluk M."/>
            <person name="Batista M."/>
            <person name="Junghare M."/>
            <person name="Carmona M."/>
            <person name="Faoro H."/>
            <person name="Cruz L.M."/>
            <person name="Battistoni F."/>
            <person name="De Souza E."/>
            <person name="Pedrosa F."/>
            <person name="Chen W.-M."/>
            <person name="Poole P.S."/>
            <person name="Dixon R.A."/>
            <person name="James E.K."/>
        </authorList>
    </citation>
    <scope>NUCLEOTIDE SEQUENCE [LARGE SCALE GENOMIC DNA]</scope>
    <source>
        <strain evidence="2 3">PbN1</strain>
    </source>
</reference>
<gene>
    <name evidence="2" type="ORF">GPA24_09110</name>
</gene>
<feature type="transmembrane region" description="Helical" evidence="1">
    <location>
        <begin position="154"/>
        <end position="177"/>
    </location>
</feature>
<organism evidence="2 3">
    <name type="scientific">Aromatoleum bremense</name>
    <dbReference type="NCBI Taxonomy" id="76115"/>
    <lineage>
        <taxon>Bacteria</taxon>
        <taxon>Pseudomonadati</taxon>
        <taxon>Pseudomonadota</taxon>
        <taxon>Betaproteobacteria</taxon>
        <taxon>Rhodocyclales</taxon>
        <taxon>Rhodocyclaceae</taxon>
        <taxon>Aromatoleum</taxon>
    </lineage>
</organism>
<keyword evidence="1" id="KW-0472">Membrane</keyword>
<name>A0ABX1NUK8_9RHOO</name>
<dbReference type="EMBL" id="WTVP01000020">
    <property type="protein sequence ID" value="NMG15700.1"/>
    <property type="molecule type" value="Genomic_DNA"/>
</dbReference>
<dbReference type="InterPro" id="IPR018692">
    <property type="entry name" value="DUF2189"/>
</dbReference>
<evidence type="ECO:0000256" key="1">
    <source>
        <dbReference type="SAM" id="Phobius"/>
    </source>
</evidence>
<comment type="caution">
    <text evidence="2">The sequence shown here is derived from an EMBL/GenBank/DDBJ whole genome shotgun (WGS) entry which is preliminary data.</text>
</comment>
<feature type="transmembrane region" description="Helical" evidence="1">
    <location>
        <begin position="35"/>
        <end position="55"/>
    </location>
</feature>
<protein>
    <submittedName>
        <fullName evidence="2">DUF2189 domain-containing protein</fullName>
    </submittedName>
</protein>
<keyword evidence="1" id="KW-1133">Transmembrane helix</keyword>
<feature type="transmembrane region" description="Helical" evidence="1">
    <location>
        <begin position="108"/>
        <end position="134"/>
    </location>
</feature>
<accession>A0ABX1NUK8</accession>
<feature type="transmembrane region" description="Helical" evidence="1">
    <location>
        <begin position="61"/>
        <end position="82"/>
    </location>
</feature>
<dbReference type="Pfam" id="PF09955">
    <property type="entry name" value="DUF2189"/>
    <property type="match status" value="1"/>
</dbReference>
<evidence type="ECO:0000313" key="2">
    <source>
        <dbReference type="EMBL" id="NMG15700.1"/>
    </source>
</evidence>
<dbReference type="RefSeq" id="WP_169202337.1">
    <property type="nucleotide sequence ID" value="NZ_CP059467.1"/>
</dbReference>
<feature type="transmembrane region" description="Helical" evidence="1">
    <location>
        <begin position="189"/>
        <end position="210"/>
    </location>
</feature>
<feature type="transmembrane region" description="Helical" evidence="1">
    <location>
        <begin position="216"/>
        <end position="236"/>
    </location>
</feature>
<keyword evidence="3" id="KW-1185">Reference proteome</keyword>
<proteinExistence type="predicted"/>
<dbReference type="Proteomes" id="UP000633943">
    <property type="component" value="Unassembled WGS sequence"/>
</dbReference>
<evidence type="ECO:0000313" key="3">
    <source>
        <dbReference type="Proteomes" id="UP000633943"/>
    </source>
</evidence>